<dbReference type="InterPro" id="IPR050198">
    <property type="entry name" value="Non-receptor_tyrosine_kinases"/>
</dbReference>
<evidence type="ECO:0000256" key="2">
    <source>
        <dbReference type="ARBA" id="ARBA00022840"/>
    </source>
</evidence>
<accession>A0A813P8V0</accession>
<dbReference type="Proteomes" id="UP000663852">
    <property type="component" value="Unassembled WGS sequence"/>
</dbReference>
<dbReference type="Proteomes" id="UP000663828">
    <property type="component" value="Unassembled WGS sequence"/>
</dbReference>
<evidence type="ECO:0000313" key="5">
    <source>
        <dbReference type="EMBL" id="CAF0746762.1"/>
    </source>
</evidence>
<dbReference type="PANTHER" id="PTHR24418">
    <property type="entry name" value="TYROSINE-PROTEIN KINASE"/>
    <property type="match status" value="1"/>
</dbReference>
<feature type="compositionally biased region" description="Low complexity" evidence="3">
    <location>
        <begin position="847"/>
        <end position="863"/>
    </location>
</feature>
<proteinExistence type="predicted"/>
<dbReference type="EMBL" id="CAJNOJ010000112">
    <property type="protein sequence ID" value="CAF1136727.1"/>
    <property type="molecule type" value="Genomic_DNA"/>
</dbReference>
<feature type="domain" description="Protein kinase" evidence="4">
    <location>
        <begin position="1"/>
        <end position="273"/>
    </location>
</feature>
<dbReference type="Gene3D" id="1.10.510.10">
    <property type="entry name" value="Transferase(Phosphotransferase) domain 1"/>
    <property type="match status" value="3"/>
</dbReference>
<dbReference type="Pfam" id="PF07714">
    <property type="entry name" value="PK_Tyr_Ser-Thr"/>
    <property type="match status" value="3"/>
</dbReference>
<dbReference type="InterPro" id="IPR011009">
    <property type="entry name" value="Kinase-like_dom_sf"/>
</dbReference>
<dbReference type="PRINTS" id="PR00109">
    <property type="entry name" value="TYRKINASE"/>
</dbReference>
<evidence type="ECO:0000259" key="4">
    <source>
        <dbReference type="PROSITE" id="PS50011"/>
    </source>
</evidence>
<dbReference type="GO" id="GO:0005524">
    <property type="term" value="F:ATP binding"/>
    <property type="evidence" value="ECO:0007669"/>
    <property type="project" value="UniProtKB-KW"/>
</dbReference>
<evidence type="ECO:0000256" key="3">
    <source>
        <dbReference type="SAM" id="MobiDB-lite"/>
    </source>
</evidence>
<dbReference type="OrthoDB" id="10039137at2759"/>
<protein>
    <recommendedName>
        <fullName evidence="4">Protein kinase domain-containing protein</fullName>
    </recommendedName>
</protein>
<evidence type="ECO:0000313" key="7">
    <source>
        <dbReference type="Proteomes" id="UP000663828"/>
    </source>
</evidence>
<dbReference type="GO" id="GO:0004672">
    <property type="term" value="F:protein kinase activity"/>
    <property type="evidence" value="ECO:0007669"/>
    <property type="project" value="InterPro"/>
</dbReference>
<name>A0A813P8V0_ADIRI</name>
<organism evidence="5 7">
    <name type="scientific">Adineta ricciae</name>
    <name type="common">Rotifer</name>
    <dbReference type="NCBI Taxonomy" id="249248"/>
    <lineage>
        <taxon>Eukaryota</taxon>
        <taxon>Metazoa</taxon>
        <taxon>Spiralia</taxon>
        <taxon>Gnathifera</taxon>
        <taxon>Rotifera</taxon>
        <taxon>Eurotatoria</taxon>
        <taxon>Bdelloidea</taxon>
        <taxon>Adinetida</taxon>
        <taxon>Adinetidae</taxon>
        <taxon>Adineta</taxon>
    </lineage>
</organism>
<sequence length="977" mass="112193">MLRQPKELRKYQNNVDVCRDRYLSGKSDRRIYHGHWLKHHVGPCIFTEMINTIGQHEAFFHRQLNNHQNIIQTYGELENVDNFVIYIQEFAPYGNLADSLYEEPLPQTVLLEIFLQIASGMSYIASQAIVHGDLTCRNVLLCRNDLNQARNNLVKITDFRLARFLNDSRLDATKLLVSKRYCALEILRCNIASNYTEKSDIYSMGVLMWEAVSNSEVPYSHIADENAVVRIKLQDVKLERPKNCDDQMWTLMNQCWNDKPDLRPNFNELNICLTTIQLTDIPEIQKSRSTYEPANGFPYELNVHVTKKDLLGGKFRQIFEAEWLIDDRRAIVLIAINDAPTHNELLCYENLRRCQYITETYGFVQNSIGITLLLQERAPHGHLQELLEKKSMVSSTEVLISIFKQITEAMIYMIDNKMIHGDLRCANVLVFQMDSLNLDKNLIKLSNFAFARPDNPDLTYDDALPHPPLEYCAPEILRSVGRRNYSNFSESYSMGVLMWQACSQGRLPYQGLSIRHIREKNLRGDILPRPFTCDRQIWAIIKGCWLMDPKSRNSFKTIKEKLFKIDLRSSFRFELDVNCTKHDRIHGKYGRTFYNVTARGYDKSSIVLVELNSDTSEREASFYIELSSFPHIVPTFGLVRNNLGITMLIQERTQFGDLRTLLQTKQFVPSLRILLKIFLQIIDAMIYIVSKDLVHGDLRCANVLMFEMNSSEPQKILSKLTNFGLTCTNDKSFNNTRQTPIPVRYCATEILQTHDASMYSESADMYSMATLMWQASSQGEIPYGFDTDDAIVRQRRLDGEKLPKIAGFPEGLWKVMEESWSETPEVRPSFTVLKQLLQKVEIRDSHTLPQSSVSPSSRNSMPSDRQNGHTLNAVPSAKKDNQLNYQNSSVKPDPIQTSSTNKHSPATDEPQSFFICDKCGREVPTQRTAIHAALCQSVKAISTPKSLRPEPGLCARVCSCLPCFNNLKDRSPTYQTT</sequence>
<feature type="region of interest" description="Disordered" evidence="3">
    <location>
        <begin position="844"/>
        <end position="908"/>
    </location>
</feature>
<feature type="domain" description="Protein kinase" evidence="4">
    <location>
        <begin position="578"/>
        <end position="837"/>
    </location>
</feature>
<feature type="domain" description="Protein kinase" evidence="4">
    <location>
        <begin position="304"/>
        <end position="563"/>
    </location>
</feature>
<dbReference type="EMBL" id="CAJNOR010000005">
    <property type="protein sequence ID" value="CAF0746762.1"/>
    <property type="molecule type" value="Genomic_DNA"/>
</dbReference>
<keyword evidence="2" id="KW-0067">ATP-binding</keyword>
<dbReference type="InterPro" id="IPR008266">
    <property type="entry name" value="Tyr_kinase_AS"/>
</dbReference>
<evidence type="ECO:0000256" key="1">
    <source>
        <dbReference type="ARBA" id="ARBA00022741"/>
    </source>
</evidence>
<comment type="caution">
    <text evidence="5">The sequence shown here is derived from an EMBL/GenBank/DDBJ whole genome shotgun (WGS) entry which is preliminary data.</text>
</comment>
<evidence type="ECO:0000313" key="6">
    <source>
        <dbReference type="EMBL" id="CAF1136727.1"/>
    </source>
</evidence>
<dbReference type="InterPro" id="IPR001245">
    <property type="entry name" value="Ser-Thr/Tyr_kinase_cat_dom"/>
</dbReference>
<dbReference type="AlphaFoldDB" id="A0A813P8V0"/>
<dbReference type="SUPFAM" id="SSF56112">
    <property type="entry name" value="Protein kinase-like (PK-like)"/>
    <property type="match status" value="3"/>
</dbReference>
<feature type="compositionally biased region" description="Polar residues" evidence="3">
    <location>
        <begin position="882"/>
        <end position="904"/>
    </location>
</feature>
<keyword evidence="7" id="KW-1185">Reference proteome</keyword>
<dbReference type="PROSITE" id="PS50011">
    <property type="entry name" value="PROTEIN_KINASE_DOM"/>
    <property type="match status" value="3"/>
</dbReference>
<dbReference type="InterPro" id="IPR000719">
    <property type="entry name" value="Prot_kinase_dom"/>
</dbReference>
<gene>
    <name evidence="6" type="ORF">EDS130_LOCUS21859</name>
    <name evidence="5" type="ORF">XAT740_LOCUS203</name>
</gene>
<keyword evidence="1" id="KW-0547">Nucleotide-binding</keyword>
<reference evidence="5" key="1">
    <citation type="submission" date="2021-02" db="EMBL/GenBank/DDBJ databases">
        <authorList>
            <person name="Nowell W R."/>
        </authorList>
    </citation>
    <scope>NUCLEOTIDE SEQUENCE</scope>
</reference>
<dbReference type="PROSITE" id="PS00109">
    <property type="entry name" value="PROTEIN_KINASE_TYR"/>
    <property type="match status" value="3"/>
</dbReference>